<dbReference type="SUPFAM" id="SSF52402">
    <property type="entry name" value="Adenine nucleotide alpha hydrolases-like"/>
    <property type="match status" value="1"/>
</dbReference>
<dbReference type="PANTHER" id="PTHR46268">
    <property type="entry name" value="STRESS RESPONSE PROTEIN NHAX"/>
    <property type="match status" value="1"/>
</dbReference>
<name>A0ABU3Q7J5_9SPHN</name>
<dbReference type="InterPro" id="IPR006015">
    <property type="entry name" value="Universal_stress_UspA"/>
</dbReference>
<comment type="similarity">
    <text evidence="1">Belongs to the universal stress protein A family.</text>
</comment>
<evidence type="ECO:0000313" key="4">
    <source>
        <dbReference type="Proteomes" id="UP001259572"/>
    </source>
</evidence>
<dbReference type="Gene3D" id="3.40.50.620">
    <property type="entry name" value="HUPs"/>
    <property type="match status" value="1"/>
</dbReference>
<feature type="domain" description="UspA" evidence="2">
    <location>
        <begin position="1"/>
        <end position="139"/>
    </location>
</feature>
<dbReference type="InterPro" id="IPR006016">
    <property type="entry name" value="UspA"/>
</dbReference>
<accession>A0ABU3Q7J5</accession>
<evidence type="ECO:0000259" key="2">
    <source>
        <dbReference type="Pfam" id="PF00582"/>
    </source>
</evidence>
<sequence length="140" mass="15159">MYSSILVPVDLEEPSSWSKAVPTAVALALCFKARVTLATVVEDKAAAREVQWSAIGYRELLSTASARLGLLAEELRSETQLETRVGTGSIGGGILDLAQQVEADLIVLASRRPEMRDWLIGANASRVVRHARCSVLVVRE</sequence>
<evidence type="ECO:0000313" key="3">
    <source>
        <dbReference type="EMBL" id="MDT9599292.1"/>
    </source>
</evidence>
<evidence type="ECO:0000256" key="1">
    <source>
        <dbReference type="ARBA" id="ARBA00008791"/>
    </source>
</evidence>
<keyword evidence="4" id="KW-1185">Reference proteome</keyword>
<comment type="caution">
    <text evidence="3">The sequence shown here is derived from an EMBL/GenBank/DDBJ whole genome shotgun (WGS) entry which is preliminary data.</text>
</comment>
<dbReference type="RefSeq" id="WP_315726064.1">
    <property type="nucleotide sequence ID" value="NZ_JAVUPU010000004.1"/>
</dbReference>
<dbReference type="PRINTS" id="PR01438">
    <property type="entry name" value="UNVRSLSTRESS"/>
</dbReference>
<dbReference type="CDD" id="cd00293">
    <property type="entry name" value="USP-like"/>
    <property type="match status" value="1"/>
</dbReference>
<reference evidence="3 4" key="1">
    <citation type="submission" date="2023-05" db="EMBL/GenBank/DDBJ databases">
        <authorList>
            <person name="Guo Y."/>
        </authorList>
    </citation>
    <scope>NUCLEOTIDE SEQUENCE [LARGE SCALE GENOMIC DNA]</scope>
    <source>
        <strain evidence="3 4">GR2756</strain>
    </source>
</reference>
<gene>
    <name evidence="3" type="ORF">RQX22_10055</name>
</gene>
<protein>
    <submittedName>
        <fullName evidence="3">Universal stress protein</fullName>
    </submittedName>
</protein>
<proteinExistence type="inferred from homology"/>
<dbReference type="Pfam" id="PF00582">
    <property type="entry name" value="Usp"/>
    <property type="match status" value="1"/>
</dbReference>
<organism evidence="3 4">
    <name type="scientific">Sphingosinicella rhizophila</name>
    <dbReference type="NCBI Taxonomy" id="3050082"/>
    <lineage>
        <taxon>Bacteria</taxon>
        <taxon>Pseudomonadati</taxon>
        <taxon>Pseudomonadota</taxon>
        <taxon>Alphaproteobacteria</taxon>
        <taxon>Sphingomonadales</taxon>
        <taxon>Sphingosinicellaceae</taxon>
        <taxon>Sphingosinicella</taxon>
    </lineage>
</organism>
<dbReference type="EMBL" id="JAVUPU010000004">
    <property type="protein sequence ID" value="MDT9599292.1"/>
    <property type="molecule type" value="Genomic_DNA"/>
</dbReference>
<dbReference type="InterPro" id="IPR014729">
    <property type="entry name" value="Rossmann-like_a/b/a_fold"/>
</dbReference>
<dbReference type="PANTHER" id="PTHR46268:SF6">
    <property type="entry name" value="UNIVERSAL STRESS PROTEIN UP12"/>
    <property type="match status" value="1"/>
</dbReference>
<dbReference type="Proteomes" id="UP001259572">
    <property type="component" value="Unassembled WGS sequence"/>
</dbReference>